<evidence type="ECO:0000313" key="3">
    <source>
        <dbReference type="Proteomes" id="UP001500466"/>
    </source>
</evidence>
<sequence length="128" mass="13860">MQAHVGTVQGLRGDRADRGSHVDGLTGGDGGRDRFVGGQQIAVPDADDALAGNCSGERDDPGTRRAHRLSGGRGEVGAAMAGQPVPLRRRERPHHHGPRIERPHPPPRRRRRPDRIRPRPGGRGHQRG</sequence>
<feature type="compositionally biased region" description="Basic residues" evidence="1">
    <location>
        <begin position="105"/>
        <end position="128"/>
    </location>
</feature>
<evidence type="ECO:0000313" key="2">
    <source>
        <dbReference type="EMBL" id="GAA4979278.1"/>
    </source>
</evidence>
<feature type="compositionally biased region" description="Basic residues" evidence="1">
    <location>
        <begin position="87"/>
        <end position="97"/>
    </location>
</feature>
<evidence type="ECO:0000256" key="1">
    <source>
        <dbReference type="SAM" id="MobiDB-lite"/>
    </source>
</evidence>
<feature type="compositionally biased region" description="Basic and acidic residues" evidence="1">
    <location>
        <begin position="12"/>
        <end position="21"/>
    </location>
</feature>
<organism evidence="2 3">
    <name type="scientific">Yinghuangia aomiensis</name>
    <dbReference type="NCBI Taxonomy" id="676205"/>
    <lineage>
        <taxon>Bacteria</taxon>
        <taxon>Bacillati</taxon>
        <taxon>Actinomycetota</taxon>
        <taxon>Actinomycetes</taxon>
        <taxon>Kitasatosporales</taxon>
        <taxon>Streptomycetaceae</taxon>
        <taxon>Yinghuangia</taxon>
    </lineage>
</organism>
<dbReference type="Proteomes" id="UP001500466">
    <property type="component" value="Unassembled WGS sequence"/>
</dbReference>
<reference evidence="3" key="1">
    <citation type="journal article" date="2019" name="Int. J. Syst. Evol. Microbiol.">
        <title>The Global Catalogue of Microorganisms (GCM) 10K type strain sequencing project: providing services to taxonomists for standard genome sequencing and annotation.</title>
        <authorList>
            <consortium name="The Broad Institute Genomics Platform"/>
            <consortium name="The Broad Institute Genome Sequencing Center for Infectious Disease"/>
            <person name="Wu L."/>
            <person name="Ma J."/>
        </authorList>
    </citation>
    <scope>NUCLEOTIDE SEQUENCE [LARGE SCALE GENOMIC DNA]</scope>
    <source>
        <strain evidence="3">JCM 17986</strain>
    </source>
</reference>
<name>A0ABP9HUU7_9ACTN</name>
<proteinExistence type="predicted"/>
<feature type="region of interest" description="Disordered" evidence="1">
    <location>
        <begin position="1"/>
        <end position="128"/>
    </location>
</feature>
<protein>
    <submittedName>
        <fullName evidence="2">Uncharacterized protein</fullName>
    </submittedName>
</protein>
<keyword evidence="3" id="KW-1185">Reference proteome</keyword>
<comment type="caution">
    <text evidence="2">The sequence shown here is derived from an EMBL/GenBank/DDBJ whole genome shotgun (WGS) entry which is preliminary data.</text>
</comment>
<gene>
    <name evidence="2" type="ORF">GCM10023205_54740</name>
</gene>
<accession>A0ABP9HUU7</accession>
<dbReference type="EMBL" id="BAABHS010000021">
    <property type="protein sequence ID" value="GAA4979278.1"/>
    <property type="molecule type" value="Genomic_DNA"/>
</dbReference>